<dbReference type="PANTHER" id="PTHR13693">
    <property type="entry name" value="CLASS II AMINOTRANSFERASE/8-AMINO-7-OXONONANOATE SYNTHASE"/>
    <property type="match status" value="1"/>
</dbReference>
<evidence type="ECO:0000313" key="6">
    <source>
        <dbReference type="EMBL" id="QDU96744.1"/>
    </source>
</evidence>
<reference evidence="6 7" key="1">
    <citation type="submission" date="2019-02" db="EMBL/GenBank/DDBJ databases">
        <title>Deep-cultivation of Planctomycetes and their phenomic and genomic characterization uncovers novel biology.</title>
        <authorList>
            <person name="Wiegand S."/>
            <person name="Jogler M."/>
            <person name="Boedeker C."/>
            <person name="Pinto D."/>
            <person name="Vollmers J."/>
            <person name="Rivas-Marin E."/>
            <person name="Kohn T."/>
            <person name="Peeters S.H."/>
            <person name="Heuer A."/>
            <person name="Rast P."/>
            <person name="Oberbeckmann S."/>
            <person name="Bunk B."/>
            <person name="Jeske O."/>
            <person name="Meyerdierks A."/>
            <person name="Storesund J.E."/>
            <person name="Kallscheuer N."/>
            <person name="Luecker S."/>
            <person name="Lage O.M."/>
            <person name="Pohl T."/>
            <person name="Merkel B.J."/>
            <person name="Hornburger P."/>
            <person name="Mueller R.-W."/>
            <person name="Bruemmer F."/>
            <person name="Labrenz M."/>
            <person name="Spormann A.M."/>
            <person name="Op den Camp H."/>
            <person name="Overmann J."/>
            <person name="Amann R."/>
            <person name="Jetten M.S.M."/>
            <person name="Mascher T."/>
            <person name="Medema M.H."/>
            <person name="Devos D.P."/>
            <person name="Kaster A.-K."/>
            <person name="Ovreas L."/>
            <person name="Rohde M."/>
            <person name="Galperin M.Y."/>
            <person name="Jogler C."/>
        </authorList>
    </citation>
    <scope>NUCLEOTIDE SEQUENCE [LARGE SCALE GENOMIC DNA]</scope>
    <source>
        <strain evidence="6 7">Pla85_3_4</strain>
    </source>
</reference>
<dbReference type="PROSITE" id="PS00599">
    <property type="entry name" value="AA_TRANSFER_CLASS_2"/>
    <property type="match status" value="1"/>
</dbReference>
<dbReference type="KEGG" id="lcre:Pla8534_45650"/>
<evidence type="ECO:0000256" key="3">
    <source>
        <dbReference type="ARBA" id="ARBA00022898"/>
    </source>
</evidence>
<comment type="similarity">
    <text evidence="4">Belongs to the class-II pyridoxal-phosphate-dependent aminotransferase family.</text>
</comment>
<sequence>MPNAAFQSRNRELLESLETSRQKKRFLVLDGPLGPIAQVEGVGEVIVLCSNNYLGLANHPEVVEAGIKGLEQYGAGTASVRFICGTFACHRDLEARIASFVGAPAALSYVSCWTANEAVFPTLAAPGDVVLSDALNHASIIDSCRLMNKQVVRAVYRHSDLDDLEAKLQHQADKACRWVVTDGVFSMEGDVALLPELIDICQRHDALLVVDDSHGIGALGKTGRGTPEYFDCLGQVDLLTGTLGKALGGAAGGYVAASADAIEVLEQRGRTSLFSNALPATVACSALKAIDILEREPERMARLASNTAALRAGFARLGFDCPDSPTAIIPIMIGDAADAIAKSNRLLELGVMVIGFGYPVVPLGEARLRVQVSAALEPEHIERCLDAFAQL</sequence>
<keyword evidence="7" id="KW-1185">Reference proteome</keyword>
<dbReference type="GO" id="GO:0030170">
    <property type="term" value="F:pyridoxal phosphate binding"/>
    <property type="evidence" value="ECO:0007669"/>
    <property type="project" value="InterPro"/>
</dbReference>
<dbReference type="SUPFAM" id="SSF53383">
    <property type="entry name" value="PLP-dependent transferases"/>
    <property type="match status" value="1"/>
</dbReference>
<dbReference type="InterPro" id="IPR004839">
    <property type="entry name" value="Aminotransferase_I/II_large"/>
</dbReference>
<comment type="cofactor">
    <cofactor evidence="1 4">
        <name>pyridoxal 5'-phosphate</name>
        <dbReference type="ChEBI" id="CHEBI:597326"/>
    </cofactor>
</comment>
<keyword evidence="3 4" id="KW-0663">Pyridoxal phosphate</keyword>
<feature type="domain" description="Aminotransferase class I/classII large" evidence="5">
    <location>
        <begin position="44"/>
        <end position="388"/>
    </location>
</feature>
<dbReference type="InterPro" id="IPR015424">
    <property type="entry name" value="PyrdxlP-dep_Trfase"/>
</dbReference>
<dbReference type="RefSeq" id="WP_145055355.1">
    <property type="nucleotide sequence ID" value="NZ_CP036433.1"/>
</dbReference>
<dbReference type="InterPro" id="IPR001917">
    <property type="entry name" value="Aminotrans_II_pyridoxalP_BS"/>
</dbReference>
<dbReference type="Proteomes" id="UP000317648">
    <property type="component" value="Chromosome"/>
</dbReference>
<gene>
    <name evidence="6" type="primary">kbl_1</name>
    <name evidence="6" type="ORF">Pla8534_45650</name>
</gene>
<evidence type="ECO:0000259" key="5">
    <source>
        <dbReference type="Pfam" id="PF00155"/>
    </source>
</evidence>
<dbReference type="EMBL" id="CP036433">
    <property type="protein sequence ID" value="QDU96744.1"/>
    <property type="molecule type" value="Genomic_DNA"/>
</dbReference>
<dbReference type="Gene3D" id="3.90.1150.10">
    <property type="entry name" value="Aspartate Aminotransferase, domain 1"/>
    <property type="match status" value="1"/>
</dbReference>
<name>A0A518DY38_9BACT</name>
<dbReference type="GO" id="GO:0016874">
    <property type="term" value="F:ligase activity"/>
    <property type="evidence" value="ECO:0007669"/>
    <property type="project" value="UniProtKB-KW"/>
</dbReference>
<proteinExistence type="inferred from homology"/>
<dbReference type="CDD" id="cd06454">
    <property type="entry name" value="KBL_like"/>
    <property type="match status" value="1"/>
</dbReference>
<dbReference type="OrthoDB" id="9807157at2"/>
<dbReference type="InterPro" id="IPR050087">
    <property type="entry name" value="AON_synthase_class-II"/>
</dbReference>
<dbReference type="Pfam" id="PF00155">
    <property type="entry name" value="Aminotran_1_2"/>
    <property type="match status" value="1"/>
</dbReference>
<evidence type="ECO:0000313" key="7">
    <source>
        <dbReference type="Proteomes" id="UP000317648"/>
    </source>
</evidence>
<evidence type="ECO:0000256" key="2">
    <source>
        <dbReference type="ARBA" id="ARBA00022679"/>
    </source>
</evidence>
<keyword evidence="6" id="KW-0012">Acyltransferase</keyword>
<dbReference type="GO" id="GO:0008890">
    <property type="term" value="F:glycine C-acetyltransferase activity"/>
    <property type="evidence" value="ECO:0007669"/>
    <property type="project" value="UniProtKB-EC"/>
</dbReference>
<dbReference type="AlphaFoldDB" id="A0A518DY38"/>
<keyword evidence="2 6" id="KW-0808">Transferase</keyword>
<dbReference type="InterPro" id="IPR015422">
    <property type="entry name" value="PyrdxlP-dep_Trfase_small"/>
</dbReference>
<protein>
    <submittedName>
        <fullName evidence="6">2-amino-3-ketobutyrate coenzyme A ligase</fullName>
        <ecNumber evidence="6">2.3.1.29</ecNumber>
    </submittedName>
</protein>
<evidence type="ECO:0000256" key="1">
    <source>
        <dbReference type="ARBA" id="ARBA00001933"/>
    </source>
</evidence>
<keyword evidence="6" id="KW-0436">Ligase</keyword>
<dbReference type="EC" id="2.3.1.29" evidence="6"/>
<evidence type="ECO:0000256" key="4">
    <source>
        <dbReference type="RuleBase" id="RU003693"/>
    </source>
</evidence>
<accession>A0A518DY38</accession>
<dbReference type="Gene3D" id="3.40.640.10">
    <property type="entry name" value="Type I PLP-dependent aspartate aminotransferase-like (Major domain)"/>
    <property type="match status" value="1"/>
</dbReference>
<dbReference type="InterPro" id="IPR015421">
    <property type="entry name" value="PyrdxlP-dep_Trfase_major"/>
</dbReference>
<organism evidence="6 7">
    <name type="scientific">Lignipirellula cremea</name>
    <dbReference type="NCBI Taxonomy" id="2528010"/>
    <lineage>
        <taxon>Bacteria</taxon>
        <taxon>Pseudomonadati</taxon>
        <taxon>Planctomycetota</taxon>
        <taxon>Planctomycetia</taxon>
        <taxon>Pirellulales</taxon>
        <taxon>Pirellulaceae</taxon>
        <taxon>Lignipirellula</taxon>
    </lineage>
</organism>